<protein>
    <submittedName>
        <fullName evidence="2">Uncharacterized protein</fullName>
    </submittedName>
</protein>
<reference evidence="2 3" key="1">
    <citation type="journal article" date="2023" name="G3 (Bethesda)">
        <title>A chromosome-level genome assembly of Zasmidium syzygii isolated from banana leaves.</title>
        <authorList>
            <person name="van Westerhoven A.C."/>
            <person name="Mehrabi R."/>
            <person name="Talebi R."/>
            <person name="Steentjes M.B.F."/>
            <person name="Corcolon B."/>
            <person name="Chong P.A."/>
            <person name="Kema G.H.J."/>
            <person name="Seidl M.F."/>
        </authorList>
    </citation>
    <scope>NUCLEOTIDE SEQUENCE [LARGE SCALE GENOMIC DNA]</scope>
    <source>
        <strain evidence="2 3">P124</strain>
    </source>
</reference>
<dbReference type="EMBL" id="JAXOVC010000011">
    <property type="protein sequence ID" value="KAK4495670.1"/>
    <property type="molecule type" value="Genomic_DNA"/>
</dbReference>
<evidence type="ECO:0000313" key="3">
    <source>
        <dbReference type="Proteomes" id="UP001305779"/>
    </source>
</evidence>
<sequence length="474" mass="54129">MFARHTQSRMKVSNVLGWKSFIDKLHPQLPLTTKESQRLLTALTSSFRKHLDEAHPPPSVEDERKSRPVDGVAKPQTRTWHSSASHADKHLASVLTNPLLAKGGKRLDYTSAKIELTKDPSKDPIQLLEEYHQQHAATVPIATFCLETVKARLDALEPEKQTELIQDLQPGRRTFLWLLQSGLDDSSSYVNDVAFTGLMVSFLVREGRENNIWEWIRIDAQLAGDVPLTTAARSRHKPMLHAYRWRGRLLRCLVQAKLGTEPGDRVKAGTIQLHEAIDTFLKACEIKDSAPPRHHLRWLPLGQAWVPLLRELRNNRFDARRDVDPDRMDRLISYMPLLYNNAGPPIFLKHETAILHLIHPRKPSVDHAFAVMQDLFGDNPSVDPEPVLARYVDPRTSNTAATFALFVARVINELQAQGRDKDASWLESSVRLRCLQLIPYLEKDLRRLARDSQPERRPQEQGYDQSRIPYAAFS</sequence>
<evidence type="ECO:0000313" key="2">
    <source>
        <dbReference type="EMBL" id="KAK4495670.1"/>
    </source>
</evidence>
<feature type="compositionally biased region" description="Basic and acidic residues" evidence="1">
    <location>
        <begin position="49"/>
        <end position="68"/>
    </location>
</feature>
<keyword evidence="3" id="KW-1185">Reference proteome</keyword>
<feature type="compositionally biased region" description="Polar residues" evidence="1">
    <location>
        <begin position="76"/>
        <end position="85"/>
    </location>
</feature>
<feature type="region of interest" description="Disordered" evidence="1">
    <location>
        <begin position="48"/>
        <end position="87"/>
    </location>
</feature>
<comment type="caution">
    <text evidence="2">The sequence shown here is derived from an EMBL/GenBank/DDBJ whole genome shotgun (WGS) entry which is preliminary data.</text>
</comment>
<gene>
    <name evidence="2" type="ORF">PRZ48_012938</name>
</gene>
<evidence type="ECO:0000256" key="1">
    <source>
        <dbReference type="SAM" id="MobiDB-lite"/>
    </source>
</evidence>
<accession>A0ABR0E309</accession>
<organism evidence="2 3">
    <name type="scientific">Zasmidium cellare</name>
    <name type="common">Wine cellar mold</name>
    <name type="synonym">Racodium cellare</name>
    <dbReference type="NCBI Taxonomy" id="395010"/>
    <lineage>
        <taxon>Eukaryota</taxon>
        <taxon>Fungi</taxon>
        <taxon>Dikarya</taxon>
        <taxon>Ascomycota</taxon>
        <taxon>Pezizomycotina</taxon>
        <taxon>Dothideomycetes</taxon>
        <taxon>Dothideomycetidae</taxon>
        <taxon>Mycosphaerellales</taxon>
        <taxon>Mycosphaerellaceae</taxon>
        <taxon>Zasmidium</taxon>
    </lineage>
</organism>
<proteinExistence type="predicted"/>
<dbReference type="Proteomes" id="UP001305779">
    <property type="component" value="Unassembled WGS sequence"/>
</dbReference>
<feature type="compositionally biased region" description="Basic and acidic residues" evidence="1">
    <location>
        <begin position="449"/>
        <end position="459"/>
    </location>
</feature>
<feature type="region of interest" description="Disordered" evidence="1">
    <location>
        <begin position="449"/>
        <end position="474"/>
    </location>
</feature>
<name>A0ABR0E309_ZASCE</name>